<dbReference type="OrthoDB" id="3266934at2759"/>
<dbReference type="EMBL" id="AYKW01000034">
    <property type="protein sequence ID" value="PIL27847.1"/>
    <property type="molecule type" value="Genomic_DNA"/>
</dbReference>
<keyword evidence="2" id="KW-1133">Transmembrane helix</keyword>
<evidence type="ECO:0000256" key="2">
    <source>
        <dbReference type="SAM" id="Phobius"/>
    </source>
</evidence>
<protein>
    <submittedName>
        <fullName evidence="3">Uncharacterized protein</fullName>
    </submittedName>
</protein>
<dbReference type="AlphaFoldDB" id="A0A2G8S285"/>
<dbReference type="STRING" id="1077348.A0A2G8S285"/>
<sequence length="374" mass="38805">MVSPLSDPDEPMTTVTIPFGLSSPPSVIALSSFAESILPPTSASSQSPAPTLTPIRSFAWSNIPPTFDTCTSATFRWGYSGTSDLLEFILVPQMPPPTNSAIGSKRTISDGTTIAAHVDPTTLAWTWPKVNASAGEYVLQASGSWFNAASSSFAINDGADTSCLAAIVTSTTSTTPFPRPSNLPTTSVRSPANTGTIAGGAVAGAAALIMAILGYRTWARRRRQQLPHSHNPTEAAHRDAPSLYVASGTPSPAPPFSEKNAGGTNSLNHIATLDSLLSPNRRPPSFLLSDPCTPVPPYPSHTAALGQGMGSIMDVSTIGSRSSAAVSDATSTAGLMRTLSSCPPSYATRPSAPPSYTTNKTHSTMTQFSYASSS</sequence>
<organism evidence="3 4">
    <name type="scientific">Ganoderma sinense ZZ0214-1</name>
    <dbReference type="NCBI Taxonomy" id="1077348"/>
    <lineage>
        <taxon>Eukaryota</taxon>
        <taxon>Fungi</taxon>
        <taxon>Dikarya</taxon>
        <taxon>Basidiomycota</taxon>
        <taxon>Agaricomycotina</taxon>
        <taxon>Agaricomycetes</taxon>
        <taxon>Polyporales</taxon>
        <taxon>Polyporaceae</taxon>
        <taxon>Ganoderma</taxon>
    </lineage>
</organism>
<gene>
    <name evidence="3" type="ORF">GSI_11001</name>
</gene>
<keyword evidence="4" id="KW-1185">Reference proteome</keyword>
<name>A0A2G8S285_9APHY</name>
<dbReference type="Proteomes" id="UP000230002">
    <property type="component" value="Unassembled WGS sequence"/>
</dbReference>
<proteinExistence type="predicted"/>
<accession>A0A2G8S285</accession>
<keyword evidence="2" id="KW-0472">Membrane</keyword>
<feature type="transmembrane region" description="Helical" evidence="2">
    <location>
        <begin position="197"/>
        <end position="215"/>
    </location>
</feature>
<evidence type="ECO:0000256" key="1">
    <source>
        <dbReference type="SAM" id="MobiDB-lite"/>
    </source>
</evidence>
<comment type="caution">
    <text evidence="3">The sequence shown here is derived from an EMBL/GenBank/DDBJ whole genome shotgun (WGS) entry which is preliminary data.</text>
</comment>
<feature type="region of interest" description="Disordered" evidence="1">
    <location>
        <begin position="223"/>
        <end position="265"/>
    </location>
</feature>
<reference evidence="3 4" key="1">
    <citation type="journal article" date="2015" name="Sci. Rep.">
        <title>Chromosome-level genome map provides insights into diverse defense mechanisms in the medicinal fungus Ganoderma sinense.</title>
        <authorList>
            <person name="Zhu Y."/>
            <person name="Xu J."/>
            <person name="Sun C."/>
            <person name="Zhou S."/>
            <person name="Xu H."/>
            <person name="Nelson D.R."/>
            <person name="Qian J."/>
            <person name="Song J."/>
            <person name="Luo H."/>
            <person name="Xiang L."/>
            <person name="Li Y."/>
            <person name="Xu Z."/>
            <person name="Ji A."/>
            <person name="Wang L."/>
            <person name="Lu S."/>
            <person name="Hayward A."/>
            <person name="Sun W."/>
            <person name="Li X."/>
            <person name="Schwartz D.C."/>
            <person name="Wang Y."/>
            <person name="Chen S."/>
        </authorList>
    </citation>
    <scope>NUCLEOTIDE SEQUENCE [LARGE SCALE GENOMIC DNA]</scope>
    <source>
        <strain evidence="3 4">ZZ0214-1</strain>
    </source>
</reference>
<evidence type="ECO:0000313" key="4">
    <source>
        <dbReference type="Proteomes" id="UP000230002"/>
    </source>
</evidence>
<keyword evidence="2" id="KW-0812">Transmembrane</keyword>
<evidence type="ECO:0000313" key="3">
    <source>
        <dbReference type="EMBL" id="PIL27847.1"/>
    </source>
</evidence>